<dbReference type="HOGENOM" id="CLU_2997422_0_0_1"/>
<reference evidence="1 2" key="1">
    <citation type="submission" date="2014-04" db="EMBL/GenBank/DDBJ databases">
        <authorList>
            <consortium name="DOE Joint Genome Institute"/>
            <person name="Kuo A."/>
            <person name="Kohler A."/>
            <person name="Costa M.D."/>
            <person name="Nagy L.G."/>
            <person name="Floudas D."/>
            <person name="Copeland A."/>
            <person name="Barry K.W."/>
            <person name="Cichocki N."/>
            <person name="Veneault-Fourrey C."/>
            <person name="LaButti K."/>
            <person name="Lindquist E.A."/>
            <person name="Lipzen A."/>
            <person name="Lundell T."/>
            <person name="Morin E."/>
            <person name="Murat C."/>
            <person name="Sun H."/>
            <person name="Tunlid A."/>
            <person name="Henrissat B."/>
            <person name="Grigoriev I.V."/>
            <person name="Hibbett D.S."/>
            <person name="Martin F."/>
            <person name="Nordberg H.P."/>
            <person name="Cantor M.N."/>
            <person name="Hua S.X."/>
        </authorList>
    </citation>
    <scope>NUCLEOTIDE SEQUENCE [LARGE SCALE GENOMIC DNA]</scope>
    <source>
        <strain evidence="1 2">Marx 270</strain>
    </source>
</reference>
<accession>A0A0C3NB64</accession>
<keyword evidence="2" id="KW-1185">Reference proteome</keyword>
<dbReference type="EMBL" id="KN832214">
    <property type="protein sequence ID" value="KIN93140.1"/>
    <property type="molecule type" value="Genomic_DNA"/>
</dbReference>
<protein>
    <submittedName>
        <fullName evidence="1">Uncharacterized protein</fullName>
    </submittedName>
</protein>
<organism evidence="1 2">
    <name type="scientific">Pisolithus tinctorius Marx 270</name>
    <dbReference type="NCBI Taxonomy" id="870435"/>
    <lineage>
        <taxon>Eukaryota</taxon>
        <taxon>Fungi</taxon>
        <taxon>Dikarya</taxon>
        <taxon>Basidiomycota</taxon>
        <taxon>Agaricomycotina</taxon>
        <taxon>Agaricomycetes</taxon>
        <taxon>Agaricomycetidae</taxon>
        <taxon>Boletales</taxon>
        <taxon>Sclerodermatineae</taxon>
        <taxon>Pisolithaceae</taxon>
        <taxon>Pisolithus</taxon>
    </lineage>
</organism>
<dbReference type="Proteomes" id="UP000054217">
    <property type="component" value="Unassembled WGS sequence"/>
</dbReference>
<sequence length="57" mass="6695">MARPTNKSPKYRQLYKFHLTIVGPTTYTYTYIESDRVQETGQNYLALQRQAHNKSSV</sequence>
<proteinExistence type="predicted"/>
<gene>
    <name evidence="1" type="ORF">M404DRAFT_1009177</name>
</gene>
<reference evidence="2" key="2">
    <citation type="submission" date="2015-01" db="EMBL/GenBank/DDBJ databases">
        <title>Evolutionary Origins and Diversification of the Mycorrhizal Mutualists.</title>
        <authorList>
            <consortium name="DOE Joint Genome Institute"/>
            <consortium name="Mycorrhizal Genomics Consortium"/>
            <person name="Kohler A."/>
            <person name="Kuo A."/>
            <person name="Nagy L.G."/>
            <person name="Floudas D."/>
            <person name="Copeland A."/>
            <person name="Barry K.W."/>
            <person name="Cichocki N."/>
            <person name="Veneault-Fourrey C."/>
            <person name="LaButti K."/>
            <person name="Lindquist E.A."/>
            <person name="Lipzen A."/>
            <person name="Lundell T."/>
            <person name="Morin E."/>
            <person name="Murat C."/>
            <person name="Riley R."/>
            <person name="Ohm R."/>
            <person name="Sun H."/>
            <person name="Tunlid A."/>
            <person name="Henrissat B."/>
            <person name="Grigoriev I.V."/>
            <person name="Hibbett D.S."/>
            <person name="Martin F."/>
        </authorList>
    </citation>
    <scope>NUCLEOTIDE SEQUENCE [LARGE SCALE GENOMIC DNA]</scope>
    <source>
        <strain evidence="2">Marx 270</strain>
    </source>
</reference>
<name>A0A0C3NB64_PISTI</name>
<evidence type="ECO:0000313" key="1">
    <source>
        <dbReference type="EMBL" id="KIN93140.1"/>
    </source>
</evidence>
<dbReference type="AlphaFoldDB" id="A0A0C3NB64"/>
<dbReference type="InParanoid" id="A0A0C3NB64"/>
<evidence type="ECO:0000313" key="2">
    <source>
        <dbReference type="Proteomes" id="UP000054217"/>
    </source>
</evidence>